<dbReference type="Gene3D" id="3.40.30.10">
    <property type="entry name" value="Glutaredoxin"/>
    <property type="match status" value="1"/>
</dbReference>
<dbReference type="PROSITE" id="PS51352">
    <property type="entry name" value="THIOREDOXIN_2"/>
    <property type="match status" value="1"/>
</dbReference>
<dbReference type="GO" id="GO:0016209">
    <property type="term" value="F:antioxidant activity"/>
    <property type="evidence" value="ECO:0007669"/>
    <property type="project" value="InterPro"/>
</dbReference>
<sequence length="210" mass="23749">MKTKRILVYGVLISLFVCIASIFYYQETRYLLSTPLPANYQPVVVGHKVGLTQDVLISYDKPVLLHFFNPDCPCSRFNIEHFQRLVSTYKGKYNFYAVLQTDNGPQAIKSFKEKYDLEVNVILDTNKQLASACGVYSTPQAAILTTQGTLYYRGNYNKARYCTNPNSNYAQMAMDSLLAGKPSATFIELATQAYGCELPQQSSNQIYYSN</sequence>
<keyword evidence="1" id="KW-1133">Transmembrane helix</keyword>
<dbReference type="EMBL" id="CP048222">
    <property type="protein sequence ID" value="QHT71528.1"/>
    <property type="molecule type" value="Genomic_DNA"/>
</dbReference>
<keyword evidence="1" id="KW-0472">Membrane</keyword>
<accession>A0A6C0GTN2</accession>
<feature type="domain" description="Thioredoxin" evidence="2">
    <location>
        <begin position="30"/>
        <end position="179"/>
    </location>
</feature>
<name>A0A6C0GTN2_9BACT</name>
<organism evidence="3 4">
    <name type="scientific">Rhodocytophaga rosea</name>
    <dbReference type="NCBI Taxonomy" id="2704465"/>
    <lineage>
        <taxon>Bacteria</taxon>
        <taxon>Pseudomonadati</taxon>
        <taxon>Bacteroidota</taxon>
        <taxon>Cytophagia</taxon>
        <taxon>Cytophagales</taxon>
        <taxon>Rhodocytophagaceae</taxon>
        <taxon>Rhodocytophaga</taxon>
    </lineage>
</organism>
<evidence type="ECO:0000259" key="2">
    <source>
        <dbReference type="PROSITE" id="PS51352"/>
    </source>
</evidence>
<dbReference type="GO" id="GO:0016491">
    <property type="term" value="F:oxidoreductase activity"/>
    <property type="evidence" value="ECO:0007669"/>
    <property type="project" value="InterPro"/>
</dbReference>
<dbReference type="InterPro" id="IPR036249">
    <property type="entry name" value="Thioredoxin-like_sf"/>
</dbReference>
<evidence type="ECO:0000256" key="1">
    <source>
        <dbReference type="SAM" id="Phobius"/>
    </source>
</evidence>
<reference evidence="3 4" key="1">
    <citation type="submission" date="2020-01" db="EMBL/GenBank/DDBJ databases">
        <authorList>
            <person name="Kim M.K."/>
        </authorList>
    </citation>
    <scope>NUCLEOTIDE SEQUENCE [LARGE SCALE GENOMIC DNA]</scope>
    <source>
        <strain evidence="3 4">172606-1</strain>
    </source>
</reference>
<evidence type="ECO:0000313" key="3">
    <source>
        <dbReference type="EMBL" id="QHT71528.1"/>
    </source>
</evidence>
<dbReference type="Pfam" id="PF20029">
    <property type="entry name" value="DUF6436"/>
    <property type="match status" value="1"/>
</dbReference>
<dbReference type="SUPFAM" id="SSF52833">
    <property type="entry name" value="Thioredoxin-like"/>
    <property type="match status" value="1"/>
</dbReference>
<dbReference type="Proteomes" id="UP000480178">
    <property type="component" value="Chromosome"/>
</dbReference>
<dbReference type="KEGG" id="rhoz:GXP67_35135"/>
<dbReference type="InterPro" id="IPR045494">
    <property type="entry name" value="DUF6436"/>
</dbReference>
<dbReference type="RefSeq" id="WP_162447464.1">
    <property type="nucleotide sequence ID" value="NZ_CP048222.1"/>
</dbReference>
<dbReference type="InterPro" id="IPR013766">
    <property type="entry name" value="Thioredoxin_domain"/>
</dbReference>
<proteinExistence type="predicted"/>
<evidence type="ECO:0000313" key="4">
    <source>
        <dbReference type="Proteomes" id="UP000480178"/>
    </source>
</evidence>
<dbReference type="AlphaFoldDB" id="A0A6C0GTN2"/>
<protein>
    <submittedName>
        <fullName evidence="3">Redoxin domain-containing protein</fullName>
    </submittedName>
</protein>
<gene>
    <name evidence="3" type="ORF">GXP67_35135</name>
</gene>
<keyword evidence="1" id="KW-0812">Transmembrane</keyword>
<keyword evidence="4" id="KW-1185">Reference proteome</keyword>
<feature type="transmembrane region" description="Helical" evidence="1">
    <location>
        <begin position="6"/>
        <end position="25"/>
    </location>
</feature>